<proteinExistence type="inferred from homology"/>
<feature type="domain" description="Chorismate-utilising enzyme C-terminal" evidence="8">
    <location>
        <begin position="236"/>
        <end position="489"/>
    </location>
</feature>
<feature type="compositionally biased region" description="Low complexity" evidence="7">
    <location>
        <begin position="507"/>
        <end position="523"/>
    </location>
</feature>
<keyword evidence="4" id="KW-0028">Amino-acid biosynthesis</keyword>
<sequence>MTETTVVTTREQFHAVAADAPADARVPVEVRTVVADPFDAYRRARDERGGAFLETTGGQAGWGYFGVDPVDRLTVSGDAVLAGNWRADDADRRFGSKRSETLAALDGLLGGEQLARGDCDVPYPCGAIGWLSYDIARELESLPESDRDDRGLPALQVAVYHCLAAWEEPRDGDTTLRITACPEVAGDPDEAALDACYDRALADARELARQVHVGDPDVGPAPAAADEAAFESTCGREQFRERVRRVKAYVREGDTFQANVSQRLAAPAAVHPVDAYAALRAVNPAPYSGLLEFRGVDLVSASPELLLDRDGDRLLTEPIAGTRPRGDTDDADAALADDLAADEKERAEHAMLVDLERNDLGKISEYGSVEVTEYRRIDRYAEVMHLVSLIEGRLREDATLADAVAATFPGGTITGAPKPRTMEIIDELEGRRRGPYTGSMGIFGFDGRATLNIVIRTLVRHADEYHLSVGAGIVHDSEPDAEYEETLDKARALIRAVDDALEQGELGVAEDPGADGGDAAAEPVDGEPRAER</sequence>
<dbReference type="SUPFAM" id="SSF56322">
    <property type="entry name" value="ADC synthase"/>
    <property type="match status" value="1"/>
</dbReference>
<dbReference type="AlphaFoldDB" id="A0A1I5R2R1"/>
<dbReference type="OrthoDB" id="25514at2157"/>
<comment type="catalytic activity">
    <reaction evidence="6">
        <text>chorismate + L-glutamine = anthranilate + pyruvate + L-glutamate + H(+)</text>
        <dbReference type="Rhea" id="RHEA:21732"/>
        <dbReference type="ChEBI" id="CHEBI:15361"/>
        <dbReference type="ChEBI" id="CHEBI:15378"/>
        <dbReference type="ChEBI" id="CHEBI:16567"/>
        <dbReference type="ChEBI" id="CHEBI:29748"/>
        <dbReference type="ChEBI" id="CHEBI:29985"/>
        <dbReference type="ChEBI" id="CHEBI:58359"/>
        <dbReference type="EC" id="4.1.3.27"/>
    </reaction>
</comment>
<gene>
    <name evidence="10" type="ORF">SAMN05216277_104213</name>
</gene>
<dbReference type="Proteomes" id="UP000183769">
    <property type="component" value="Unassembled WGS sequence"/>
</dbReference>
<dbReference type="GO" id="GO:0000162">
    <property type="term" value="P:L-tryptophan biosynthetic process"/>
    <property type="evidence" value="ECO:0007669"/>
    <property type="project" value="UniProtKB-UniPathway"/>
</dbReference>
<evidence type="ECO:0000259" key="8">
    <source>
        <dbReference type="Pfam" id="PF00425"/>
    </source>
</evidence>
<organism evidence="10 11">
    <name type="scientific">Halolamina pelagica</name>
    <dbReference type="NCBI Taxonomy" id="699431"/>
    <lineage>
        <taxon>Archaea</taxon>
        <taxon>Methanobacteriati</taxon>
        <taxon>Methanobacteriota</taxon>
        <taxon>Stenosarchaea group</taxon>
        <taxon>Halobacteria</taxon>
        <taxon>Halobacteriales</taxon>
        <taxon>Haloferacaceae</taxon>
    </lineage>
</organism>
<evidence type="ECO:0000256" key="7">
    <source>
        <dbReference type="SAM" id="MobiDB-lite"/>
    </source>
</evidence>
<name>A0A1I5R2R1_9EURY</name>
<dbReference type="UniPathway" id="UPA00035">
    <property type="reaction ID" value="UER00040"/>
</dbReference>
<dbReference type="InterPro" id="IPR015890">
    <property type="entry name" value="Chorismate_C"/>
</dbReference>
<accession>A0A1I5R2R1</accession>
<dbReference type="PANTHER" id="PTHR11236:SF9">
    <property type="entry name" value="ANTHRANILATE SYNTHASE COMPONENT 1"/>
    <property type="match status" value="1"/>
</dbReference>
<dbReference type="InterPro" id="IPR005801">
    <property type="entry name" value="ADC_synthase"/>
</dbReference>
<evidence type="ECO:0000256" key="5">
    <source>
        <dbReference type="ARBA" id="ARBA00023141"/>
    </source>
</evidence>
<protein>
    <recommendedName>
        <fullName evidence="3">anthranilate synthase</fullName>
        <ecNumber evidence="3">4.1.3.27</ecNumber>
    </recommendedName>
</protein>
<feature type="domain" description="Anthranilate synthase component I N-terminal" evidence="9">
    <location>
        <begin position="35"/>
        <end position="161"/>
    </location>
</feature>
<dbReference type="RefSeq" id="WP_074877263.1">
    <property type="nucleotide sequence ID" value="NZ_FOXI01000004.1"/>
</dbReference>
<evidence type="ECO:0000256" key="3">
    <source>
        <dbReference type="ARBA" id="ARBA00012266"/>
    </source>
</evidence>
<dbReference type="InterPro" id="IPR019999">
    <property type="entry name" value="Anth_synth_I-like"/>
</dbReference>
<evidence type="ECO:0000259" key="9">
    <source>
        <dbReference type="Pfam" id="PF04715"/>
    </source>
</evidence>
<evidence type="ECO:0000256" key="2">
    <source>
        <dbReference type="ARBA" id="ARBA00009562"/>
    </source>
</evidence>
<keyword evidence="4" id="KW-0822">Tryptophan biosynthesis</keyword>
<dbReference type="PRINTS" id="PR00095">
    <property type="entry name" value="ANTSNTHASEI"/>
</dbReference>
<dbReference type="Pfam" id="PF04715">
    <property type="entry name" value="Anth_synt_I_N"/>
    <property type="match status" value="1"/>
</dbReference>
<comment type="pathway">
    <text evidence="1">Amino-acid biosynthesis; L-tryptophan biosynthesis; L-tryptophan from chorismate: step 1/5.</text>
</comment>
<dbReference type="EC" id="4.1.3.27" evidence="3"/>
<dbReference type="EMBL" id="FOXI01000004">
    <property type="protein sequence ID" value="SFP52808.1"/>
    <property type="molecule type" value="Genomic_DNA"/>
</dbReference>
<dbReference type="InterPro" id="IPR010118">
    <property type="entry name" value="Para-NH2Bz/anthranilate_synth"/>
</dbReference>
<dbReference type="PANTHER" id="PTHR11236">
    <property type="entry name" value="AMINOBENZOATE/ANTHRANILATE SYNTHASE"/>
    <property type="match status" value="1"/>
</dbReference>
<reference evidence="11" key="1">
    <citation type="submission" date="2016-10" db="EMBL/GenBank/DDBJ databases">
        <authorList>
            <person name="Varghese N."/>
            <person name="Submissions S."/>
        </authorList>
    </citation>
    <scope>NUCLEOTIDE SEQUENCE [LARGE SCALE GENOMIC DNA]</scope>
    <source>
        <strain evidence="11">CGMCC 1.10329</strain>
    </source>
</reference>
<dbReference type="Pfam" id="PF00425">
    <property type="entry name" value="Chorismate_bind"/>
    <property type="match status" value="1"/>
</dbReference>
<dbReference type="GO" id="GO:0004049">
    <property type="term" value="F:anthranilate synthase activity"/>
    <property type="evidence" value="ECO:0007669"/>
    <property type="project" value="UniProtKB-EC"/>
</dbReference>
<evidence type="ECO:0000313" key="11">
    <source>
        <dbReference type="Proteomes" id="UP000183769"/>
    </source>
</evidence>
<keyword evidence="5" id="KW-0057">Aromatic amino acid biosynthesis</keyword>
<evidence type="ECO:0000256" key="1">
    <source>
        <dbReference type="ARBA" id="ARBA00004873"/>
    </source>
</evidence>
<dbReference type="Gene3D" id="3.60.120.10">
    <property type="entry name" value="Anthranilate synthase"/>
    <property type="match status" value="1"/>
</dbReference>
<dbReference type="InterPro" id="IPR006805">
    <property type="entry name" value="Anth_synth_I_N"/>
</dbReference>
<feature type="region of interest" description="Disordered" evidence="7">
    <location>
        <begin position="504"/>
        <end position="532"/>
    </location>
</feature>
<evidence type="ECO:0000256" key="4">
    <source>
        <dbReference type="ARBA" id="ARBA00022822"/>
    </source>
</evidence>
<evidence type="ECO:0000256" key="6">
    <source>
        <dbReference type="ARBA" id="ARBA00047683"/>
    </source>
</evidence>
<evidence type="ECO:0000313" key="10">
    <source>
        <dbReference type="EMBL" id="SFP52808.1"/>
    </source>
</evidence>
<dbReference type="NCBIfam" id="TIGR01824">
    <property type="entry name" value="PabB-clade2"/>
    <property type="match status" value="1"/>
</dbReference>
<keyword evidence="11" id="KW-1185">Reference proteome</keyword>
<comment type="similarity">
    <text evidence="2">Belongs to the anthranilate synthase component I family.</text>
</comment>